<dbReference type="Proteomes" id="UP001303889">
    <property type="component" value="Unassembled WGS sequence"/>
</dbReference>
<feature type="transmembrane region" description="Helical" evidence="6">
    <location>
        <begin position="390"/>
        <end position="411"/>
    </location>
</feature>
<feature type="transmembrane region" description="Helical" evidence="6">
    <location>
        <begin position="71"/>
        <end position="87"/>
    </location>
</feature>
<keyword evidence="4 6" id="KW-0472">Membrane</keyword>
<evidence type="ECO:0000256" key="4">
    <source>
        <dbReference type="ARBA" id="ARBA00023136"/>
    </source>
</evidence>
<dbReference type="EMBL" id="MU856049">
    <property type="protein sequence ID" value="KAK3897877.1"/>
    <property type="molecule type" value="Genomic_DNA"/>
</dbReference>
<name>A0AAN6MBF6_9PEZI</name>
<feature type="transmembrane region" description="Helical" evidence="6">
    <location>
        <begin position="107"/>
        <end position="126"/>
    </location>
</feature>
<evidence type="ECO:0000256" key="1">
    <source>
        <dbReference type="ARBA" id="ARBA00004141"/>
    </source>
</evidence>
<feature type="compositionally biased region" description="Basic and acidic residues" evidence="5">
    <location>
        <begin position="289"/>
        <end position="299"/>
    </location>
</feature>
<gene>
    <name evidence="8" type="ORF">C8A05DRAFT_19445</name>
</gene>
<organism evidence="8 9">
    <name type="scientific">Staphylotrichum tortipilum</name>
    <dbReference type="NCBI Taxonomy" id="2831512"/>
    <lineage>
        <taxon>Eukaryota</taxon>
        <taxon>Fungi</taxon>
        <taxon>Dikarya</taxon>
        <taxon>Ascomycota</taxon>
        <taxon>Pezizomycotina</taxon>
        <taxon>Sordariomycetes</taxon>
        <taxon>Sordariomycetidae</taxon>
        <taxon>Sordariales</taxon>
        <taxon>Chaetomiaceae</taxon>
        <taxon>Staphylotrichum</taxon>
    </lineage>
</organism>
<evidence type="ECO:0000313" key="9">
    <source>
        <dbReference type="Proteomes" id="UP001303889"/>
    </source>
</evidence>
<feature type="transmembrane region" description="Helical" evidence="6">
    <location>
        <begin position="138"/>
        <end position="155"/>
    </location>
</feature>
<dbReference type="Pfam" id="PF07690">
    <property type="entry name" value="MFS_1"/>
    <property type="match status" value="1"/>
</dbReference>
<dbReference type="GO" id="GO:0005886">
    <property type="term" value="C:plasma membrane"/>
    <property type="evidence" value="ECO:0007669"/>
    <property type="project" value="TreeGrafter"/>
</dbReference>
<feature type="transmembrane region" description="Helical" evidence="6">
    <location>
        <begin position="516"/>
        <end position="539"/>
    </location>
</feature>
<dbReference type="Gene3D" id="1.20.1250.20">
    <property type="entry name" value="MFS general substrate transporter like domains"/>
    <property type="match status" value="1"/>
</dbReference>
<protein>
    <submittedName>
        <fullName evidence="8">Major facilitator superfamily domain-containing protein</fullName>
    </submittedName>
</protein>
<dbReference type="InterPro" id="IPR036259">
    <property type="entry name" value="MFS_trans_sf"/>
</dbReference>
<reference evidence="8" key="1">
    <citation type="journal article" date="2023" name="Mol. Phylogenet. Evol.">
        <title>Genome-scale phylogeny and comparative genomics of the fungal order Sordariales.</title>
        <authorList>
            <person name="Hensen N."/>
            <person name="Bonometti L."/>
            <person name="Westerberg I."/>
            <person name="Brannstrom I.O."/>
            <person name="Guillou S."/>
            <person name="Cros-Aarteil S."/>
            <person name="Calhoun S."/>
            <person name="Haridas S."/>
            <person name="Kuo A."/>
            <person name="Mondo S."/>
            <person name="Pangilinan J."/>
            <person name="Riley R."/>
            <person name="LaButti K."/>
            <person name="Andreopoulos B."/>
            <person name="Lipzen A."/>
            <person name="Chen C."/>
            <person name="Yan M."/>
            <person name="Daum C."/>
            <person name="Ng V."/>
            <person name="Clum A."/>
            <person name="Steindorff A."/>
            <person name="Ohm R.A."/>
            <person name="Martin F."/>
            <person name="Silar P."/>
            <person name="Natvig D.O."/>
            <person name="Lalanne C."/>
            <person name="Gautier V."/>
            <person name="Ament-Velasquez S.L."/>
            <person name="Kruys A."/>
            <person name="Hutchinson M.I."/>
            <person name="Powell A.J."/>
            <person name="Barry K."/>
            <person name="Miller A.N."/>
            <person name="Grigoriev I.V."/>
            <person name="Debuchy R."/>
            <person name="Gladieux P."/>
            <person name="Hiltunen Thoren M."/>
            <person name="Johannesson H."/>
        </authorList>
    </citation>
    <scope>NUCLEOTIDE SEQUENCE</scope>
    <source>
        <strain evidence="8">CBS 103.79</strain>
    </source>
</reference>
<comment type="subcellular location">
    <subcellularLocation>
        <location evidence="1">Membrane</location>
        <topology evidence="1">Multi-pass membrane protein</topology>
    </subcellularLocation>
</comment>
<dbReference type="PROSITE" id="PS50850">
    <property type="entry name" value="MFS"/>
    <property type="match status" value="1"/>
</dbReference>
<feature type="transmembrane region" description="Helical" evidence="6">
    <location>
        <begin position="197"/>
        <end position="219"/>
    </location>
</feature>
<dbReference type="InterPro" id="IPR020846">
    <property type="entry name" value="MFS_dom"/>
</dbReference>
<dbReference type="PANTHER" id="PTHR23502">
    <property type="entry name" value="MAJOR FACILITATOR SUPERFAMILY"/>
    <property type="match status" value="1"/>
</dbReference>
<evidence type="ECO:0000256" key="3">
    <source>
        <dbReference type="ARBA" id="ARBA00022989"/>
    </source>
</evidence>
<keyword evidence="2 6" id="KW-0812">Transmembrane</keyword>
<feature type="domain" description="Major facilitator superfamily (MFS) profile" evidence="7">
    <location>
        <begin position="72"/>
        <end position="561"/>
    </location>
</feature>
<keyword evidence="3 6" id="KW-1133">Transmembrane helix</keyword>
<dbReference type="PANTHER" id="PTHR23502:SF20">
    <property type="entry name" value="TRANSPORTER, PUTATIVE (AFU_ORTHOLOGUE AFUA_6G13880)-RELATED"/>
    <property type="match status" value="1"/>
</dbReference>
<keyword evidence="9" id="KW-1185">Reference proteome</keyword>
<feature type="transmembrane region" description="Helical" evidence="6">
    <location>
        <begin position="340"/>
        <end position="370"/>
    </location>
</feature>
<feature type="transmembrane region" description="Helical" evidence="6">
    <location>
        <begin position="490"/>
        <end position="510"/>
    </location>
</feature>
<evidence type="ECO:0000313" key="8">
    <source>
        <dbReference type="EMBL" id="KAK3897877.1"/>
    </source>
</evidence>
<feature type="transmembrane region" description="Helical" evidence="6">
    <location>
        <begin position="167"/>
        <end position="190"/>
    </location>
</feature>
<feature type="region of interest" description="Disordered" evidence="5">
    <location>
        <begin position="289"/>
        <end position="308"/>
    </location>
</feature>
<comment type="caution">
    <text evidence="8">The sequence shown here is derived from an EMBL/GenBank/DDBJ whole genome shotgun (WGS) entry which is preliminary data.</text>
</comment>
<dbReference type="GO" id="GO:0022857">
    <property type="term" value="F:transmembrane transporter activity"/>
    <property type="evidence" value="ECO:0007669"/>
    <property type="project" value="InterPro"/>
</dbReference>
<feature type="transmembrane region" description="Helical" evidence="6">
    <location>
        <begin position="225"/>
        <end position="246"/>
    </location>
</feature>
<reference evidence="8" key="2">
    <citation type="submission" date="2023-05" db="EMBL/GenBank/DDBJ databases">
        <authorList>
            <consortium name="Lawrence Berkeley National Laboratory"/>
            <person name="Steindorff A."/>
            <person name="Hensen N."/>
            <person name="Bonometti L."/>
            <person name="Westerberg I."/>
            <person name="Brannstrom I.O."/>
            <person name="Guillou S."/>
            <person name="Cros-Aarteil S."/>
            <person name="Calhoun S."/>
            <person name="Haridas S."/>
            <person name="Kuo A."/>
            <person name="Mondo S."/>
            <person name="Pangilinan J."/>
            <person name="Riley R."/>
            <person name="Labutti K."/>
            <person name="Andreopoulos B."/>
            <person name="Lipzen A."/>
            <person name="Chen C."/>
            <person name="Yanf M."/>
            <person name="Daum C."/>
            <person name="Ng V."/>
            <person name="Clum A."/>
            <person name="Ohm R."/>
            <person name="Martin F."/>
            <person name="Silar P."/>
            <person name="Natvig D."/>
            <person name="Lalanne C."/>
            <person name="Gautier V."/>
            <person name="Ament-Velasquez S.L."/>
            <person name="Kruys A."/>
            <person name="Hutchinson M.I."/>
            <person name="Powell A.J."/>
            <person name="Barry K."/>
            <person name="Miller A.N."/>
            <person name="Grigoriev I.V."/>
            <person name="Debuchy R."/>
            <person name="Gladieux P."/>
            <person name="Thoren M.H."/>
            <person name="Johannesson H."/>
        </authorList>
    </citation>
    <scope>NUCLEOTIDE SEQUENCE</scope>
    <source>
        <strain evidence="8">CBS 103.79</strain>
    </source>
</reference>
<evidence type="ECO:0000256" key="2">
    <source>
        <dbReference type="ARBA" id="ARBA00022692"/>
    </source>
</evidence>
<feature type="transmembrane region" description="Helical" evidence="6">
    <location>
        <begin position="423"/>
        <end position="446"/>
    </location>
</feature>
<evidence type="ECO:0000256" key="6">
    <source>
        <dbReference type="SAM" id="Phobius"/>
    </source>
</evidence>
<dbReference type="InterPro" id="IPR011701">
    <property type="entry name" value="MFS"/>
</dbReference>
<sequence>MPFGILDCKKMEVVPGTAFMTDQDDIPPEYAEIPRDQLKHGTGRFSDVILVPQPSDDPNDPLNWPQWRKELILLIVGLSASVVGAYGPMLSPGFVEIAANLDISIDVLAQSTAWLILCIGLGLFISNPLAKIIGRRPVYLAAIIIMFVTCIWGAAVDQYNSFLGSRILAGIGMAPYEVLVQCTIGDMYFVHERATRIAVWNLFLLTGISGGSLVAGYIIERKGYQWTFWVCAIFFGVLMLAVFFLVPETAYRRNAVTVVAAGGSPSEDGEDAEKNGAATRQLKLGHEHDDDAAASDGKEGTAGTPTVPQKHTYLQSLRVFTGRYSRAPGWKPFARPIVMLFYPAVFWGFLVYGTVITWIVVFSVVNGVIFVNPPYNFSVSETGLISLSPFIMTIVAELVSGPLNDWICVYLTKKNKGIYEPEFRLPLMAISLVFGVVGFFGFGATVEYQTHWIGPVLCFGFANASLVFSATCVFGYIVDSYKEHNEEAFVAINARNLLTFGLTYFVNSWLAAQGPLVVFCILGSLFVFVTLLTIPVWIYGKKFRSFTGRNPFLLRFMNDAK</sequence>
<proteinExistence type="predicted"/>
<dbReference type="SUPFAM" id="SSF103473">
    <property type="entry name" value="MFS general substrate transporter"/>
    <property type="match status" value="1"/>
</dbReference>
<evidence type="ECO:0000256" key="5">
    <source>
        <dbReference type="SAM" id="MobiDB-lite"/>
    </source>
</evidence>
<feature type="transmembrane region" description="Helical" evidence="6">
    <location>
        <begin position="452"/>
        <end position="478"/>
    </location>
</feature>
<evidence type="ECO:0000259" key="7">
    <source>
        <dbReference type="PROSITE" id="PS50850"/>
    </source>
</evidence>
<dbReference type="AlphaFoldDB" id="A0AAN6MBF6"/>
<accession>A0AAN6MBF6</accession>